<dbReference type="STRING" id="1295533.A0A1E3HMI3"/>
<evidence type="ECO:0000313" key="3">
    <source>
        <dbReference type="EMBL" id="ODN77548.1"/>
    </source>
</evidence>
<feature type="region of interest" description="Disordered" evidence="1">
    <location>
        <begin position="178"/>
        <end position="226"/>
    </location>
</feature>
<accession>A0A1E3HMI3</accession>
<reference evidence="3 4" key="1">
    <citation type="submission" date="2016-06" db="EMBL/GenBank/DDBJ databases">
        <title>Evolution of pathogenesis and genome organization in the Tremellales.</title>
        <authorList>
            <person name="Cuomo C."/>
            <person name="Litvintseva A."/>
            <person name="Heitman J."/>
            <person name="Chen Y."/>
            <person name="Sun S."/>
            <person name="Springer D."/>
            <person name="Dromer F."/>
            <person name="Young S."/>
            <person name="Zeng Q."/>
            <person name="Chapman S."/>
            <person name="Gujja S."/>
            <person name="Saif S."/>
            <person name="Birren B."/>
        </authorList>
    </citation>
    <scope>NUCLEOTIDE SEQUENCE [LARGE SCALE GENOMIC DNA]</scope>
    <source>
        <strain evidence="3 4">CBS 6039</strain>
    </source>
</reference>
<sequence>MSHRSASSSPSPFFYPYDPDSPLLVIKGIVSTATFGAATGASIGVAQSLNPTVLAMNMTLNMSIAGLGFFALREYIISPLLLSIEATPGHSIRLHELQRRLDPSETIGQGEAPTVGQRRTERILDSALAGGLTGGVLSAAFRGRGTFGKAAFTSGLITSTLQLGVNQFRVMRLNYLAGESSPSPAESTPPSTPPPVSLPPTPAFDTLKSDLPNPQPADKPSLPERMMTSLSTFLPVRKLTNQEYLETLEKKKEGVEKRLKEIADEEVRMYEWADRQGKQPS</sequence>
<dbReference type="Proteomes" id="UP000094065">
    <property type="component" value="Unassembled WGS sequence"/>
</dbReference>
<dbReference type="PANTHER" id="PTHR41390">
    <property type="entry name" value="CHROMOSOME 7, WHOLE GENOME SHOTGUN SEQUENCE"/>
    <property type="match status" value="1"/>
</dbReference>
<feature type="transmembrane region" description="Helical" evidence="2">
    <location>
        <begin position="53"/>
        <end position="72"/>
    </location>
</feature>
<proteinExistence type="predicted"/>
<comment type="caution">
    <text evidence="3">The sequence shown here is derived from an EMBL/GenBank/DDBJ whole genome shotgun (WGS) entry which is preliminary data.</text>
</comment>
<dbReference type="AlphaFoldDB" id="A0A1E3HMI3"/>
<keyword evidence="2" id="KW-0472">Membrane</keyword>
<dbReference type="RefSeq" id="XP_018992784.1">
    <property type="nucleotide sequence ID" value="XM_019138841.1"/>
</dbReference>
<feature type="compositionally biased region" description="Low complexity" evidence="1">
    <location>
        <begin position="180"/>
        <end position="189"/>
    </location>
</feature>
<feature type="compositionally biased region" description="Pro residues" evidence="1">
    <location>
        <begin position="190"/>
        <end position="202"/>
    </location>
</feature>
<evidence type="ECO:0000256" key="1">
    <source>
        <dbReference type="SAM" id="MobiDB-lite"/>
    </source>
</evidence>
<feature type="transmembrane region" description="Helical" evidence="2">
    <location>
        <begin position="24"/>
        <end position="46"/>
    </location>
</feature>
<dbReference type="PANTHER" id="PTHR41390:SF1">
    <property type="entry name" value="NADH-UBIQUINONE OXIDOREDUCTASE 213 KDA SUBUNIT"/>
    <property type="match status" value="1"/>
</dbReference>
<dbReference type="EMBL" id="AWGJ01000007">
    <property type="protein sequence ID" value="ODN77548.1"/>
    <property type="molecule type" value="Genomic_DNA"/>
</dbReference>
<evidence type="ECO:0000313" key="4">
    <source>
        <dbReference type="Proteomes" id="UP000094065"/>
    </source>
</evidence>
<dbReference type="OrthoDB" id="3366659at2759"/>
<organism evidence="3 4">
    <name type="scientific">Cryptococcus amylolentus CBS 6039</name>
    <dbReference type="NCBI Taxonomy" id="1295533"/>
    <lineage>
        <taxon>Eukaryota</taxon>
        <taxon>Fungi</taxon>
        <taxon>Dikarya</taxon>
        <taxon>Basidiomycota</taxon>
        <taxon>Agaricomycotina</taxon>
        <taxon>Tremellomycetes</taxon>
        <taxon>Tremellales</taxon>
        <taxon>Cryptococcaceae</taxon>
        <taxon>Cryptococcus</taxon>
    </lineage>
</organism>
<keyword evidence="4" id="KW-1185">Reference proteome</keyword>
<protein>
    <submittedName>
        <fullName evidence="3">Uncharacterized protein</fullName>
    </submittedName>
</protein>
<keyword evidence="2" id="KW-1133">Transmembrane helix</keyword>
<dbReference type="GeneID" id="30156028"/>
<evidence type="ECO:0000256" key="2">
    <source>
        <dbReference type="SAM" id="Phobius"/>
    </source>
</evidence>
<name>A0A1E3HMI3_9TREE</name>
<keyword evidence="2" id="KW-0812">Transmembrane</keyword>
<gene>
    <name evidence="3" type="ORF">L202_04719</name>
</gene>